<evidence type="ECO:0000256" key="5">
    <source>
        <dbReference type="ARBA" id="ARBA00023027"/>
    </source>
</evidence>
<dbReference type="SUPFAM" id="SSF116726">
    <property type="entry name" value="TrkA C-terminal domain-like"/>
    <property type="match status" value="2"/>
</dbReference>
<dbReference type="NCBIfam" id="NF007039">
    <property type="entry name" value="PRK09496.3-2"/>
    <property type="match status" value="1"/>
</dbReference>
<name>A0A0X8FCG1_9LACT</name>
<dbReference type="AlphaFoldDB" id="A0A0X8FCG1"/>
<keyword evidence="5" id="KW-0520">NAD</keyword>
<reference evidence="11" key="2">
    <citation type="submission" date="2016-01" db="EMBL/GenBank/DDBJ databases">
        <title>Six Aerococcus type strain genome sequencing and assembly using PacBio and Illumina Hiseq.</title>
        <authorList>
            <person name="Carkaci D."/>
            <person name="Dargis R."/>
            <person name="Nielsen X.C."/>
            <person name="Skovgaard O."/>
            <person name="Fuursted K."/>
            <person name="Christensen J.J."/>
        </authorList>
    </citation>
    <scope>NUCLEOTIDE SEQUENCE [LARGE SCALE GENOMIC DNA]</scope>
    <source>
        <strain evidence="11">CCUG43001</strain>
    </source>
</reference>
<dbReference type="InterPro" id="IPR050721">
    <property type="entry name" value="Trk_Ktr_HKT_K-transport"/>
</dbReference>
<dbReference type="PRINTS" id="PR00335">
    <property type="entry name" value="KUPTAKETRKA"/>
</dbReference>
<dbReference type="KEGG" id="asan:AWM72_08475"/>
<dbReference type="EMBL" id="CP014160">
    <property type="protein sequence ID" value="AMB94788.1"/>
    <property type="molecule type" value="Genomic_DNA"/>
</dbReference>
<keyword evidence="6" id="KW-0406">Ion transport</keyword>
<dbReference type="PROSITE" id="PS51201">
    <property type="entry name" value="RCK_N"/>
    <property type="match status" value="2"/>
</dbReference>
<dbReference type="SUPFAM" id="SSF51735">
    <property type="entry name" value="NAD(P)-binding Rossmann-fold domains"/>
    <property type="match status" value="2"/>
</dbReference>
<reference evidence="9 11" key="1">
    <citation type="journal article" date="2016" name="Genome Announc.">
        <title>Complete Genome Sequences of Aerococcus christensenii CCUG 28831T, Aerococcus sanguinicola CCUG 43001T, Aerococcus urinae CCUG 36881T, Aerococcus urinaeequi CCUG 28094T, Aerococcus urinaehominis CCUG 42038 BT, and Aerococcus viridans CCUG 4311T.</title>
        <authorList>
            <person name="Carkaci D."/>
            <person name="Dargis R."/>
            <person name="Nielsen X.C."/>
            <person name="Skovgaard O."/>
            <person name="Fuursted K."/>
            <person name="Christensen J.J."/>
        </authorList>
    </citation>
    <scope>NUCLEOTIDE SEQUENCE [LARGE SCALE GENOMIC DNA]</scope>
    <source>
        <strain evidence="9 11">CCUG43001</strain>
    </source>
</reference>
<dbReference type="PANTHER" id="PTHR43833">
    <property type="entry name" value="POTASSIUM CHANNEL PROTEIN 2-RELATED-RELATED"/>
    <property type="match status" value="1"/>
</dbReference>
<dbReference type="EMBL" id="PKGY01000001">
    <property type="protein sequence ID" value="PKZ23211.1"/>
    <property type="molecule type" value="Genomic_DNA"/>
</dbReference>
<evidence type="ECO:0000256" key="6">
    <source>
        <dbReference type="ARBA" id="ARBA00023065"/>
    </source>
</evidence>
<evidence type="ECO:0000256" key="3">
    <source>
        <dbReference type="ARBA" id="ARBA00022538"/>
    </source>
</evidence>
<feature type="domain" description="RCK C-terminal" evidence="8">
    <location>
        <begin position="373"/>
        <end position="456"/>
    </location>
</feature>
<evidence type="ECO:0000313" key="10">
    <source>
        <dbReference type="EMBL" id="PKZ23211.1"/>
    </source>
</evidence>
<dbReference type="Proteomes" id="UP000069912">
    <property type="component" value="Chromosome"/>
</dbReference>
<evidence type="ECO:0000313" key="11">
    <source>
        <dbReference type="Proteomes" id="UP000069912"/>
    </source>
</evidence>
<dbReference type="NCBIfam" id="NF007033">
    <property type="entry name" value="PRK09496.1-5"/>
    <property type="match status" value="1"/>
</dbReference>
<dbReference type="GO" id="GO:0015079">
    <property type="term" value="F:potassium ion transmembrane transporter activity"/>
    <property type="evidence" value="ECO:0007669"/>
    <property type="project" value="InterPro"/>
</dbReference>
<keyword evidence="4" id="KW-0630">Potassium</keyword>
<dbReference type="Gene3D" id="3.30.70.1450">
    <property type="entry name" value="Regulator of K+ conductance, C-terminal domain"/>
    <property type="match status" value="2"/>
</dbReference>
<feature type="domain" description="RCK N-terminal" evidence="7">
    <location>
        <begin position="3"/>
        <end position="123"/>
    </location>
</feature>
<gene>
    <name evidence="9" type="ORF">AWM72_08475</name>
    <name evidence="10" type="ORF">CYJ28_01280</name>
</gene>
<dbReference type="InterPro" id="IPR036291">
    <property type="entry name" value="NAD(P)-bd_dom_sf"/>
</dbReference>
<dbReference type="InterPro" id="IPR006036">
    <property type="entry name" value="K_uptake_TrkA"/>
</dbReference>
<dbReference type="PANTHER" id="PTHR43833:SF5">
    <property type="entry name" value="TRK SYSTEM POTASSIUM UPTAKE PROTEIN TRKA"/>
    <property type="match status" value="1"/>
</dbReference>
<dbReference type="Proteomes" id="UP000234239">
    <property type="component" value="Unassembled WGS sequence"/>
</dbReference>
<evidence type="ECO:0000259" key="8">
    <source>
        <dbReference type="PROSITE" id="PS51202"/>
    </source>
</evidence>
<keyword evidence="3" id="KW-0633">Potassium transport</keyword>
<evidence type="ECO:0000256" key="2">
    <source>
        <dbReference type="ARBA" id="ARBA00022448"/>
    </source>
</evidence>
<dbReference type="OrthoDB" id="9775180at2"/>
<evidence type="ECO:0000313" key="9">
    <source>
        <dbReference type="EMBL" id="AMB94788.1"/>
    </source>
</evidence>
<dbReference type="InterPro" id="IPR036721">
    <property type="entry name" value="RCK_C_sf"/>
</dbReference>
<dbReference type="InterPro" id="IPR006037">
    <property type="entry name" value="RCK_C"/>
</dbReference>
<feature type="domain" description="RCK C-terminal" evidence="8">
    <location>
        <begin position="143"/>
        <end position="225"/>
    </location>
</feature>
<evidence type="ECO:0000259" key="7">
    <source>
        <dbReference type="PROSITE" id="PS51201"/>
    </source>
</evidence>
<dbReference type="Pfam" id="PF02080">
    <property type="entry name" value="TrkA_C"/>
    <property type="match status" value="1"/>
</dbReference>
<dbReference type="RefSeq" id="WP_067976219.1">
    <property type="nucleotide sequence ID" value="NZ_CAJHKN010000001.1"/>
</dbReference>
<dbReference type="PROSITE" id="PS51202">
    <property type="entry name" value="RCK_C"/>
    <property type="match status" value="2"/>
</dbReference>
<dbReference type="Pfam" id="PF02254">
    <property type="entry name" value="TrkA_N"/>
    <property type="match status" value="2"/>
</dbReference>
<protein>
    <recommendedName>
        <fullName evidence="1">Trk system potassium uptake protein TrkA</fullName>
    </recommendedName>
</protein>
<reference evidence="10 12" key="3">
    <citation type="submission" date="2017-12" db="EMBL/GenBank/DDBJ databases">
        <title>Phylogenetic diversity of female urinary microbiome.</title>
        <authorList>
            <person name="Thomas-White K."/>
            <person name="Wolfe A.J."/>
        </authorList>
    </citation>
    <scope>NUCLEOTIDE SEQUENCE [LARGE SCALE GENOMIC DNA]</scope>
    <source>
        <strain evidence="10 12">UMB0139</strain>
    </source>
</reference>
<keyword evidence="2" id="KW-0813">Transport</keyword>
<dbReference type="GeneID" id="92904102"/>
<dbReference type="GO" id="GO:0005886">
    <property type="term" value="C:plasma membrane"/>
    <property type="evidence" value="ECO:0007669"/>
    <property type="project" value="InterPro"/>
</dbReference>
<evidence type="ECO:0000313" key="12">
    <source>
        <dbReference type="Proteomes" id="UP000234239"/>
    </source>
</evidence>
<organism evidence="9 11">
    <name type="scientific">Aerococcus sanguinicola</name>
    <dbReference type="NCBI Taxonomy" id="119206"/>
    <lineage>
        <taxon>Bacteria</taxon>
        <taxon>Bacillati</taxon>
        <taxon>Bacillota</taxon>
        <taxon>Bacilli</taxon>
        <taxon>Lactobacillales</taxon>
        <taxon>Aerococcaceae</taxon>
        <taxon>Aerococcus</taxon>
    </lineage>
</organism>
<accession>A0A0X8FCG1</accession>
<dbReference type="Gene3D" id="3.40.50.720">
    <property type="entry name" value="NAD(P)-binding Rossmann-like Domain"/>
    <property type="match status" value="2"/>
</dbReference>
<sequence>MKKMEIVVVGGGELGQELCYLLNKEGHEITLIDQSQQVIDKLIEVLDIQGICGTATNLDTLLEANVDRCDVFISVTNLDEVNIISAILAEKIGARYRIVRSRSGEYTANEDFIREHLGINYVINQDKEAAKEIVTVLDYPAAIHVEKFYHDRIKLLQIRLTAYSPILNWSVAQVRQKLSDIVICLVERGDHVFIPHGDDYLRQDDQIHIIATNEVLSQSAYIAGHKQRANYRSVMIIGGSRINRYLVPLLDKRGIHVKLIEKDLKRAELLADEIDQAEIILGDGTDQRFLREHRIDRHDIVISMTDSDEENLMLSLFAHEEGVKKNITKVNRPKLVRLLNAENLDVIVSPRISVSDAIIRHVRAIPENNSALLGYARLAVDKEIAEAMEFQVSAQDRVTQAPIKDLAIKDHVLLGMIVRQDRLHIPSGDDQLQAGDDVLIFTSCRDVFSLDDILERGERA</sequence>
<feature type="domain" description="RCK N-terminal" evidence="7">
    <location>
        <begin position="231"/>
        <end position="348"/>
    </location>
</feature>
<proteinExistence type="predicted"/>
<evidence type="ECO:0000256" key="1">
    <source>
        <dbReference type="ARBA" id="ARBA00017378"/>
    </source>
</evidence>
<keyword evidence="11" id="KW-1185">Reference proteome</keyword>
<dbReference type="InterPro" id="IPR003148">
    <property type="entry name" value="RCK_N"/>
</dbReference>
<evidence type="ECO:0000256" key="4">
    <source>
        <dbReference type="ARBA" id="ARBA00022958"/>
    </source>
</evidence>